<evidence type="ECO:0000313" key="3">
    <source>
        <dbReference type="Proteomes" id="UP000237347"/>
    </source>
</evidence>
<dbReference type="AlphaFoldDB" id="A0AAW0LKJ2"/>
<name>A0AAW0LKJ2_QUESU</name>
<gene>
    <name evidence="2" type="primary">ALG10_0</name>
    <name evidence="2" type="ORF">CFP56_043320</name>
</gene>
<keyword evidence="1" id="KW-1133">Transmembrane helix</keyword>
<keyword evidence="3" id="KW-1185">Reference proteome</keyword>
<dbReference type="Proteomes" id="UP000237347">
    <property type="component" value="Unassembled WGS sequence"/>
</dbReference>
<dbReference type="EMBL" id="PKMF04000093">
    <property type="protein sequence ID" value="KAK7850941.1"/>
    <property type="molecule type" value="Genomic_DNA"/>
</dbReference>
<keyword evidence="1" id="KW-0812">Transmembrane</keyword>
<evidence type="ECO:0000313" key="2">
    <source>
        <dbReference type="EMBL" id="KAK7850941.1"/>
    </source>
</evidence>
<comment type="caution">
    <text evidence="2">The sequence shown here is derived from an EMBL/GenBank/DDBJ whole genome shotgun (WGS) entry which is preliminary data.</text>
</comment>
<proteinExistence type="predicted"/>
<protein>
    <submittedName>
        <fullName evidence="2">Dol-p-glc:glc(2)man(9)glcnac(2)-pp-dol alpha-1</fullName>
    </submittedName>
</protein>
<accession>A0AAW0LKJ2</accession>
<organism evidence="2 3">
    <name type="scientific">Quercus suber</name>
    <name type="common">Cork oak</name>
    <dbReference type="NCBI Taxonomy" id="58331"/>
    <lineage>
        <taxon>Eukaryota</taxon>
        <taxon>Viridiplantae</taxon>
        <taxon>Streptophyta</taxon>
        <taxon>Embryophyta</taxon>
        <taxon>Tracheophyta</taxon>
        <taxon>Spermatophyta</taxon>
        <taxon>Magnoliopsida</taxon>
        <taxon>eudicotyledons</taxon>
        <taxon>Gunneridae</taxon>
        <taxon>Pentapetalae</taxon>
        <taxon>rosids</taxon>
        <taxon>fabids</taxon>
        <taxon>Fagales</taxon>
        <taxon>Fagaceae</taxon>
        <taxon>Quercus</taxon>
    </lineage>
</organism>
<evidence type="ECO:0000256" key="1">
    <source>
        <dbReference type="SAM" id="Phobius"/>
    </source>
</evidence>
<feature type="transmembrane region" description="Helical" evidence="1">
    <location>
        <begin position="12"/>
        <end position="33"/>
    </location>
</feature>
<keyword evidence="1" id="KW-0472">Membrane</keyword>
<sequence length="95" mass="10854">MILHSHINDYQSWLLMGLIYLALNVFTMTIFLFRPFHWDHEPGIQRVVKLKNGDGMLARASDSRDMIPSLLPETESLAAKATISAQETTLGQYYL</sequence>
<reference evidence="2 3" key="1">
    <citation type="journal article" date="2018" name="Sci. Data">
        <title>The draft genome sequence of cork oak.</title>
        <authorList>
            <person name="Ramos A.M."/>
            <person name="Usie A."/>
            <person name="Barbosa P."/>
            <person name="Barros P.M."/>
            <person name="Capote T."/>
            <person name="Chaves I."/>
            <person name="Simoes F."/>
            <person name="Abreu I."/>
            <person name="Carrasquinho I."/>
            <person name="Faro C."/>
            <person name="Guimaraes J.B."/>
            <person name="Mendonca D."/>
            <person name="Nobrega F."/>
            <person name="Rodrigues L."/>
            <person name="Saibo N.J.M."/>
            <person name="Varela M.C."/>
            <person name="Egas C."/>
            <person name="Matos J."/>
            <person name="Miguel C.M."/>
            <person name="Oliveira M.M."/>
            <person name="Ricardo C.P."/>
            <person name="Goncalves S."/>
        </authorList>
    </citation>
    <scope>NUCLEOTIDE SEQUENCE [LARGE SCALE GENOMIC DNA]</scope>
    <source>
        <strain evidence="3">cv. HL8</strain>
    </source>
</reference>